<sequence>MIFHAARAIVIAPIARKRGPFGRTPSASGAFARRRPGRRGVASRARACEAALAAVARRASSDACPTVVSIRQSRAAARRACEDIAGDPNGRRGGRRRRVGRWGGIGGDNRYRRVGRRAPAVPRLRWAGLRRALGGAWCPPAVGHGGGAPSDGHHVFMHRSSLIAHRSSLIAHRAGGGRAPHARLHAFDSCAGLANRRVK</sequence>
<dbReference type="HOGENOM" id="CLU_1575560_0_0_4"/>
<organism evidence="1 2">
    <name type="scientific">Burkholderia mallei (strain ATCC 23344)</name>
    <dbReference type="NCBI Taxonomy" id="243160"/>
    <lineage>
        <taxon>Bacteria</taxon>
        <taxon>Pseudomonadati</taxon>
        <taxon>Pseudomonadota</taxon>
        <taxon>Betaproteobacteria</taxon>
        <taxon>Burkholderiales</taxon>
        <taxon>Burkholderiaceae</taxon>
        <taxon>Burkholderia</taxon>
        <taxon>pseudomallei group</taxon>
    </lineage>
</organism>
<name>A0A0H2WE35_BURMA</name>
<dbReference type="EMBL" id="CP000011">
    <property type="protein sequence ID" value="AAU46774.1"/>
    <property type="molecule type" value="Genomic_DNA"/>
</dbReference>
<evidence type="ECO:0000313" key="1">
    <source>
        <dbReference type="EMBL" id="AAU46774.1"/>
    </source>
</evidence>
<proteinExistence type="predicted"/>
<dbReference type="AlphaFoldDB" id="A0A0H2WE35"/>
<reference evidence="1 2" key="1">
    <citation type="journal article" date="2004" name="Proc. Natl. Acad. Sci. U.S.A.">
        <title>Structural flexibility in the Burkholderia mallei genome.</title>
        <authorList>
            <person name="Nierman W.C."/>
            <person name="DeShazer D."/>
            <person name="Kim H.S."/>
            <person name="Tettelin H."/>
            <person name="Nelson K.E."/>
            <person name="Feldblyum T."/>
            <person name="Ulrich R.L."/>
            <person name="Ronning C.M."/>
            <person name="Brinkac L.M."/>
            <person name="Daugherty S.C."/>
            <person name="Davidsen T.D."/>
            <person name="Deboy R.T."/>
            <person name="Dimitrov G."/>
            <person name="Dodson R.J."/>
            <person name="Durkin A.S."/>
            <person name="Gwinn M.L."/>
            <person name="Haft D.H."/>
            <person name="Khouri H."/>
            <person name="Kolonay J.F."/>
            <person name="Madupu R."/>
            <person name="Mohammoud Y."/>
            <person name="Nelson W.C."/>
            <person name="Radune D."/>
            <person name="Romero C.M."/>
            <person name="Sarria S."/>
            <person name="Selengut J."/>
            <person name="Shamblin C."/>
            <person name="Sullivan S.A."/>
            <person name="White O."/>
            <person name="Yu Y."/>
            <person name="Zafar N."/>
            <person name="Zhou L."/>
            <person name="Fraser C.M."/>
        </authorList>
    </citation>
    <scope>NUCLEOTIDE SEQUENCE [LARGE SCALE GENOMIC DNA]</scope>
    <source>
        <strain evidence="1 2">ATCC 23344</strain>
    </source>
</reference>
<keyword evidence="2" id="KW-1185">Reference proteome</keyword>
<dbReference type="Proteomes" id="UP000006693">
    <property type="component" value="Chromosome 2"/>
</dbReference>
<gene>
    <name evidence="1" type="ordered locus">BMAA1382</name>
</gene>
<protein>
    <submittedName>
        <fullName evidence="1">Uncharacterized protein</fullName>
    </submittedName>
</protein>
<evidence type="ECO:0000313" key="2">
    <source>
        <dbReference type="Proteomes" id="UP000006693"/>
    </source>
</evidence>
<dbReference type="KEGG" id="bma:BMAA1382"/>
<accession>A0A0H2WE35</accession>